<dbReference type="OrthoDB" id="1723529at2"/>
<proteinExistence type="predicted"/>
<dbReference type="InterPro" id="IPR025480">
    <property type="entry name" value="DUF4330"/>
</dbReference>
<keyword evidence="1" id="KW-0812">Transmembrane</keyword>
<dbReference type="Proteomes" id="UP000298381">
    <property type="component" value="Unassembled WGS sequence"/>
</dbReference>
<dbReference type="AlphaFoldDB" id="A0A4Z0D672"/>
<comment type="caution">
    <text evidence="2">The sequence shown here is derived from an EMBL/GenBank/DDBJ whole genome shotgun (WGS) entry which is preliminary data.</text>
</comment>
<evidence type="ECO:0000313" key="3">
    <source>
        <dbReference type="Proteomes" id="UP000298381"/>
    </source>
</evidence>
<evidence type="ECO:0000313" key="2">
    <source>
        <dbReference type="EMBL" id="TFZ40379.1"/>
    </source>
</evidence>
<feature type="transmembrane region" description="Helical" evidence="1">
    <location>
        <begin position="16"/>
        <end position="34"/>
    </location>
</feature>
<reference evidence="2 3" key="1">
    <citation type="submission" date="2019-03" db="EMBL/GenBank/DDBJ databases">
        <title>Draft genome sequence data and analysis of a Fermenting Bacterium, Soehngenia longevitae strain 1933PT, isolated from petroleum reservoir in Azerbaijan.</title>
        <authorList>
            <person name="Grouzdev D.S."/>
            <person name="Bidzhieva S.K."/>
            <person name="Sokolova D.S."/>
            <person name="Tourova T.P."/>
            <person name="Poltaraus A.B."/>
            <person name="Nazina T.N."/>
        </authorList>
    </citation>
    <scope>NUCLEOTIDE SEQUENCE [LARGE SCALE GENOMIC DNA]</scope>
    <source>
        <strain evidence="2 3">1933P</strain>
    </source>
</reference>
<organism evidence="2 3">
    <name type="scientific">Soehngenia longivitae</name>
    <dbReference type="NCBI Taxonomy" id="2562294"/>
    <lineage>
        <taxon>Bacteria</taxon>
        <taxon>Bacillati</taxon>
        <taxon>Bacillota</taxon>
        <taxon>Tissierellia</taxon>
        <taxon>Tissierellales</taxon>
        <taxon>Tissierellaceae</taxon>
        <taxon>Soehngenia</taxon>
    </lineage>
</organism>
<name>A0A4Z0D672_9FIRM</name>
<evidence type="ECO:0000256" key="1">
    <source>
        <dbReference type="SAM" id="Phobius"/>
    </source>
</evidence>
<keyword evidence="3" id="KW-1185">Reference proteome</keyword>
<keyword evidence="1" id="KW-0472">Membrane</keyword>
<gene>
    <name evidence="2" type="ORF">E4100_04735</name>
</gene>
<accession>A0A4Z0D672</accession>
<dbReference type="Pfam" id="PF14221">
    <property type="entry name" value="DUF4330"/>
    <property type="match status" value="1"/>
</dbReference>
<dbReference type="EMBL" id="SRIB01000005">
    <property type="protein sequence ID" value="TFZ40379.1"/>
    <property type="molecule type" value="Genomic_DNA"/>
</dbReference>
<keyword evidence="1" id="KW-1133">Transmembrane helix</keyword>
<sequence>MPQISFRRLIMRKHKFTWIDLLIIIVVIVAAFSIKSKFDKANVVTNQVQEKDIELSFYIEAVPETVLNGIHIDSPVRESVQGSSFGKVTKIEKGPSVIFASDDSGNVVASEKEGYISLKLTMKATGDLNPNGISLDKSVYYVGQTVTLYAGNSILKDGRISDVNVLNE</sequence>
<protein>
    <submittedName>
        <fullName evidence="2">DUF4330 family protein</fullName>
    </submittedName>
</protein>